<organism evidence="2 3">
    <name type="scientific">Natronolimnohabitans innermongolicus JCM 12255</name>
    <dbReference type="NCBI Taxonomy" id="1227499"/>
    <lineage>
        <taxon>Archaea</taxon>
        <taxon>Methanobacteriati</taxon>
        <taxon>Methanobacteriota</taxon>
        <taxon>Stenosarchaea group</taxon>
        <taxon>Halobacteria</taxon>
        <taxon>Halobacteriales</taxon>
        <taxon>Natrialbaceae</taxon>
        <taxon>Natronolimnohabitans</taxon>
    </lineage>
</organism>
<protein>
    <submittedName>
        <fullName evidence="2">Uncharacterized protein</fullName>
    </submittedName>
</protein>
<accession>L9WRY6</accession>
<evidence type="ECO:0000256" key="1">
    <source>
        <dbReference type="SAM" id="MobiDB-lite"/>
    </source>
</evidence>
<proteinExistence type="predicted"/>
<name>L9WRY6_9EURY</name>
<dbReference type="EMBL" id="AOHZ01000077">
    <property type="protein sequence ID" value="ELY52254.1"/>
    <property type="molecule type" value="Genomic_DNA"/>
</dbReference>
<reference evidence="2 3" key="1">
    <citation type="journal article" date="2014" name="PLoS Genet.">
        <title>Phylogenetically driven sequencing of extremely halophilic archaea reveals strategies for static and dynamic osmo-response.</title>
        <authorList>
            <person name="Becker E.A."/>
            <person name="Seitzer P.M."/>
            <person name="Tritt A."/>
            <person name="Larsen D."/>
            <person name="Krusor M."/>
            <person name="Yao A.I."/>
            <person name="Wu D."/>
            <person name="Madern D."/>
            <person name="Eisen J.A."/>
            <person name="Darling A.E."/>
            <person name="Facciotti M.T."/>
        </authorList>
    </citation>
    <scope>NUCLEOTIDE SEQUENCE [LARGE SCALE GENOMIC DNA]</scope>
    <source>
        <strain evidence="2 3">JCM 12255</strain>
    </source>
</reference>
<dbReference type="Proteomes" id="UP000011602">
    <property type="component" value="Unassembled WGS sequence"/>
</dbReference>
<feature type="region of interest" description="Disordered" evidence="1">
    <location>
        <begin position="1"/>
        <end position="22"/>
    </location>
</feature>
<keyword evidence="3" id="KW-1185">Reference proteome</keyword>
<sequence>MFDAGLGPDRNHGLGGRSATVIDRRTRRARRTATESDGPVLEAFASDPTHLGTRVIRPSDASRGMATTTTRTKTIVNCLECGAMIAAELDERGSVCLLGTEDACQCGGREFRRLR</sequence>
<gene>
    <name evidence="2" type="ORF">C493_16439</name>
</gene>
<comment type="caution">
    <text evidence="2">The sequence shown here is derived from an EMBL/GenBank/DDBJ whole genome shotgun (WGS) entry which is preliminary data.</text>
</comment>
<dbReference type="AlphaFoldDB" id="L9WRY6"/>
<evidence type="ECO:0000313" key="3">
    <source>
        <dbReference type="Proteomes" id="UP000011602"/>
    </source>
</evidence>
<evidence type="ECO:0000313" key="2">
    <source>
        <dbReference type="EMBL" id="ELY52254.1"/>
    </source>
</evidence>